<dbReference type="SUPFAM" id="SSF50965">
    <property type="entry name" value="Galactose oxidase, central domain"/>
    <property type="match status" value="2"/>
</dbReference>
<reference evidence="3" key="2">
    <citation type="submission" date="2024-06" db="EMBL/GenBank/DDBJ databases">
        <authorList>
            <person name="Plum-Jensen L.E."/>
            <person name="Schramm A."/>
            <person name="Marshall I.P.G."/>
        </authorList>
    </citation>
    <scope>NUCLEOTIDE SEQUENCE</scope>
    <source>
        <strain evidence="3">Rat1</strain>
    </source>
</reference>
<dbReference type="SUPFAM" id="SSF69318">
    <property type="entry name" value="Integrin alpha N-terminal domain"/>
    <property type="match status" value="1"/>
</dbReference>
<dbReference type="FunFam" id="4.10.1080.10:FF:000001">
    <property type="entry name" value="Thrombospondin 3"/>
    <property type="match status" value="1"/>
</dbReference>
<feature type="region of interest" description="Disordered" evidence="2">
    <location>
        <begin position="763"/>
        <end position="798"/>
    </location>
</feature>
<dbReference type="InterPro" id="IPR003367">
    <property type="entry name" value="Thrombospondin_3-like_rpt"/>
</dbReference>
<proteinExistence type="predicted"/>
<accession>A0AAU8LWI1</accession>
<dbReference type="Gene3D" id="2.130.10.130">
    <property type="entry name" value="Integrin alpha, N-terminal"/>
    <property type="match status" value="4"/>
</dbReference>
<organism evidence="3">
    <name type="scientific">Candidatus Electrothrix aestuarii</name>
    <dbReference type="NCBI Taxonomy" id="3062594"/>
    <lineage>
        <taxon>Bacteria</taxon>
        <taxon>Pseudomonadati</taxon>
        <taxon>Thermodesulfobacteriota</taxon>
        <taxon>Desulfobulbia</taxon>
        <taxon>Desulfobulbales</taxon>
        <taxon>Desulfobulbaceae</taxon>
        <taxon>Candidatus Electrothrix</taxon>
    </lineage>
</organism>
<dbReference type="Pfam" id="PF14312">
    <property type="entry name" value="FG-GAP_2"/>
    <property type="match status" value="9"/>
</dbReference>
<dbReference type="SUPFAM" id="SSF103647">
    <property type="entry name" value="TSP type-3 repeat"/>
    <property type="match status" value="3"/>
</dbReference>
<dbReference type="SUPFAM" id="SSF82171">
    <property type="entry name" value="DPP6 N-terminal domain-like"/>
    <property type="match status" value="1"/>
</dbReference>
<name>A0AAU8LWI1_9BACT</name>
<evidence type="ECO:0000256" key="2">
    <source>
        <dbReference type="SAM" id="MobiDB-lite"/>
    </source>
</evidence>
<dbReference type="PANTHER" id="PTHR36220:SF1">
    <property type="entry name" value="GAMMA TUBULIN COMPLEX COMPONENT C-TERMINAL DOMAIN-CONTAINING PROTEIN"/>
    <property type="match status" value="1"/>
</dbReference>
<sequence>MRKRLWLSLIIVGMCVCFGGGVRADIYLDEMRLDKMQKILADDGHEDDRFGESVALDGNTAFIEGGGGVYVFIHAEDDSWNQQEKITVTDEVNFGKSLSLDGDTALIGASGSAYIFVKSNDGTWVQETKFIVGDGAVHDSFGYSVSLSGNTALVGAYSDEERRGAVYVFARAEDGLWYQQAKLMSSNGEYSYFGISLSLDSDTALVGTRSEAAYVFNRSEDGTWTQQAELVSADADGHHADYFGYSVSLSGDVALIGARSYGDRDGAAYIFVRENDGSWAQQTKMTASGQYFGNTVALDGDTALISNYDKDDSTYVYIRFNDDTWIQKKRLSVGTSWENSPIALSDGTVVIGVTSDDDQGDNSGSVHVFGDSNSNSGQKFMVAPDGNNFGYSVSVSGNTAVVGLPDFNNGGAAYVFTRSCPETTDWTMQQKIVSPDDHDFGEVWGYFGASIAIDEDTIVIGSRSWESSLNPEGITVSYVYTRSEGEWKLQQRLSVYPSVINGKWHGIKNVAVHGDTAVVVVGGSRAVLDYDYGIAYVFVRSAGVWRLQQEIAVAGSEESFGSSVSIDGETIVFGAMLDDDSGENTGAAYVYTRTGEVWNQQQKILCPDATGWDLFGSSVSLSGDTLLVGASIYNENSSSGTAYVFTRFDNEWSLQQRIAYPQISDPREYGLFGEGEQVSLDKDTAVIGGGSSAYVFTRSGDVWTQQEKLVPDYGEQGKFGFSVSVDGGNIVIGFPFFTDVGYVYFYGQGGACDTDNDSIIDDQDNCPLDVNPDQVDTDGDSIGDACDPRPDEQDSDSDADEVYDYIDNCPATYNPDQKDMDNDGFGDICDCDMDADGVGNEQDNCPLTANPTQRDRDEDGIGNICDSDVVCSFNPETVQNLLSEGGDALEKFGFSVSIDGDTAVVGSPGDFYNEGFSGDEFAAAGAAYIYTRSDNTWVYQQRLVAPDGMEHDGFGSAVSLNGDTIAIGSLSLNSVYIFVRSENMWVLEQQLAVDDATIHPFGFFSLAVDGDTLAVPAVRYEGGNFVSLVYIFTRSGFVQGPIEADIMWRWELQQEIAVDGDSYFYGGLGEPEVALEKGTLVVSFPDGVHVYARSHYNTDDTLVTPFPNTSACFDGDISLFPDVVYPFSLSTDVWYLQQKITNFGGAVSLYGDTLVIGSSDAVNIFVRLGTAWVYQQKLIYDEYSGEDSGRAVAVNKDIIVVGSPYSSYWREQPGSIYIFTRSCPEDTVWKQQQKITAPSNIIGGYEYFGSAVAVDDGIIWAGFPGDDEIGTDAGSVRVFNQIDGICTCDDIDGDGVTAWEDNCPLIPNPDQSDVDNDWIGNACDDDNDNDGIIDGQDNCPLVDNPDQADSDNDGIGDVCDEYIITPSAGTGGSISPGTPQVLAHGAAIGFTIMPLGGYAIEQVEGCGGSLVDNTYTIAPASTDCTVIAIFRELDSDEDGIDDAWEMQYFGALTTADATTDYDRDGYTDLQEYLNSLNGETDPKEGAYDPTVRNAPRGTGWSMRGGVLPAVYLLLLQKG</sequence>
<dbReference type="InterPro" id="IPR013517">
    <property type="entry name" value="FG-GAP"/>
</dbReference>
<dbReference type="PROSITE" id="PS51234">
    <property type="entry name" value="TSP3"/>
    <property type="match status" value="2"/>
</dbReference>
<reference evidence="3" key="1">
    <citation type="journal article" date="2024" name="Syst. Appl. Microbiol.">
        <title>First single-strain enrichments of Electrothrix cable bacteria, description of E. aestuarii sp. nov. and E. rattekaaiensis sp. nov., and proposal of a cable bacteria taxonomy following the rules of the SeqCode.</title>
        <authorList>
            <person name="Plum-Jensen L.E."/>
            <person name="Schramm A."/>
            <person name="Marshall I.P.G."/>
        </authorList>
    </citation>
    <scope>NUCLEOTIDE SEQUENCE</scope>
    <source>
        <strain evidence="3">Rat1</strain>
    </source>
</reference>
<dbReference type="InterPro" id="IPR028974">
    <property type="entry name" value="TSP_type-3_rpt"/>
</dbReference>
<dbReference type="Pfam" id="PF02412">
    <property type="entry name" value="TSP_3"/>
    <property type="match status" value="4"/>
</dbReference>
<dbReference type="EMBL" id="CP159373">
    <property type="protein sequence ID" value="XCN73541.1"/>
    <property type="molecule type" value="Genomic_DNA"/>
</dbReference>
<protein>
    <submittedName>
        <fullName evidence="3">Thrombospondin type 3 repeat-containing protein</fullName>
    </submittedName>
</protein>
<dbReference type="PANTHER" id="PTHR36220">
    <property type="entry name" value="UNNAMED PRODUCT"/>
    <property type="match status" value="1"/>
</dbReference>
<dbReference type="InterPro" id="IPR028994">
    <property type="entry name" value="Integrin_alpha_N"/>
</dbReference>
<dbReference type="GO" id="GO:0007155">
    <property type="term" value="P:cell adhesion"/>
    <property type="evidence" value="ECO:0007669"/>
    <property type="project" value="InterPro"/>
</dbReference>
<dbReference type="GO" id="GO:0005509">
    <property type="term" value="F:calcium ion binding"/>
    <property type="evidence" value="ECO:0007669"/>
    <property type="project" value="InterPro"/>
</dbReference>
<gene>
    <name evidence="3" type="ORF">Q3M24_01965</name>
</gene>
<evidence type="ECO:0000256" key="1">
    <source>
        <dbReference type="ARBA" id="ARBA00022729"/>
    </source>
</evidence>
<keyword evidence="1" id="KW-0732">Signal</keyword>
<dbReference type="KEGG" id="eaj:Q3M24_01965"/>
<dbReference type="InterPro" id="IPR011043">
    <property type="entry name" value="Gal_Oxase/kelch_b-propeller"/>
</dbReference>
<evidence type="ECO:0000313" key="3">
    <source>
        <dbReference type="EMBL" id="XCN73541.1"/>
    </source>
</evidence>
<dbReference type="InterPro" id="IPR017897">
    <property type="entry name" value="Thrombospondin_3_rpt"/>
</dbReference>
<dbReference type="Gene3D" id="4.10.1080.10">
    <property type="entry name" value="TSP type-3 repeat"/>
    <property type="match status" value="3"/>
</dbReference>